<protein>
    <submittedName>
        <fullName evidence="7">MipA/OmpV family protein</fullName>
    </submittedName>
</protein>
<keyword evidence="4" id="KW-0472">Membrane</keyword>
<sequence>MRTASLLLTATALMTAVPAQAGPDAAKDKDEDIRYLLGASLSAAPEYDGASRLKFKVRPLWAVRFGRIRIATSGGSALLGFGRENVGAGASTQLVESAKWRVGVSLRFDSGRNSGDARTTQGLPDVKRTLRAKFSATYTLTPDWNISGSLSQDMLGRGGGLTAGLDLGWRFYRSESTEWTSGIGLSAANAQNMRSYFGVPASAAAASGKPAYEPGAGLRDVHIGVGVKHALDQHWFVFGSAGASQLQGPAADSPLVEKRGGYGASVGVAWRN</sequence>
<dbReference type="Pfam" id="PF06629">
    <property type="entry name" value="MipA"/>
    <property type="match status" value="1"/>
</dbReference>
<dbReference type="Proteomes" id="UP001606134">
    <property type="component" value="Unassembled WGS sequence"/>
</dbReference>
<comment type="caution">
    <text evidence="7">The sequence shown here is derived from an EMBL/GenBank/DDBJ whole genome shotgun (WGS) entry which is preliminary data.</text>
</comment>
<dbReference type="PANTHER" id="PTHR38776">
    <property type="entry name" value="MLTA-INTERACTING PROTEIN-RELATED"/>
    <property type="match status" value="1"/>
</dbReference>
<keyword evidence="5" id="KW-0998">Cell outer membrane</keyword>
<evidence type="ECO:0000256" key="4">
    <source>
        <dbReference type="ARBA" id="ARBA00023136"/>
    </source>
</evidence>
<evidence type="ECO:0000256" key="2">
    <source>
        <dbReference type="ARBA" id="ARBA00005722"/>
    </source>
</evidence>
<evidence type="ECO:0000256" key="5">
    <source>
        <dbReference type="ARBA" id="ARBA00023237"/>
    </source>
</evidence>
<evidence type="ECO:0000313" key="8">
    <source>
        <dbReference type="Proteomes" id="UP001606134"/>
    </source>
</evidence>
<comment type="subcellular location">
    <subcellularLocation>
        <location evidence="1">Cell outer membrane</location>
    </subcellularLocation>
</comment>
<comment type="similarity">
    <text evidence="2">Belongs to the MipA/OmpV family.</text>
</comment>
<feature type="signal peptide" evidence="6">
    <location>
        <begin position="1"/>
        <end position="21"/>
    </location>
</feature>
<dbReference type="EMBL" id="JBIGIC010000006">
    <property type="protein sequence ID" value="MFG6487838.1"/>
    <property type="molecule type" value="Genomic_DNA"/>
</dbReference>
<feature type="chain" id="PRO_5046481009" evidence="6">
    <location>
        <begin position="22"/>
        <end position="272"/>
    </location>
</feature>
<accession>A0ABW7HD58</accession>
<dbReference type="PANTHER" id="PTHR38776:SF1">
    <property type="entry name" value="MLTA-INTERACTING PROTEIN-RELATED"/>
    <property type="match status" value="1"/>
</dbReference>
<proteinExistence type="inferred from homology"/>
<organism evidence="7 8">
    <name type="scientific">Pelomonas candidula</name>
    <dbReference type="NCBI Taxonomy" id="3299025"/>
    <lineage>
        <taxon>Bacteria</taxon>
        <taxon>Pseudomonadati</taxon>
        <taxon>Pseudomonadota</taxon>
        <taxon>Betaproteobacteria</taxon>
        <taxon>Burkholderiales</taxon>
        <taxon>Sphaerotilaceae</taxon>
        <taxon>Roseateles</taxon>
    </lineage>
</organism>
<keyword evidence="3 6" id="KW-0732">Signal</keyword>
<dbReference type="RefSeq" id="WP_394411500.1">
    <property type="nucleotide sequence ID" value="NZ_JBIGIC010000006.1"/>
</dbReference>
<keyword evidence="8" id="KW-1185">Reference proteome</keyword>
<reference evidence="7 8" key="1">
    <citation type="submission" date="2024-08" db="EMBL/GenBank/DDBJ databases">
        <authorList>
            <person name="Lu H."/>
        </authorList>
    </citation>
    <scope>NUCLEOTIDE SEQUENCE [LARGE SCALE GENOMIC DNA]</scope>
    <source>
        <strain evidence="7 8">BYS78W</strain>
    </source>
</reference>
<evidence type="ECO:0000256" key="1">
    <source>
        <dbReference type="ARBA" id="ARBA00004442"/>
    </source>
</evidence>
<gene>
    <name evidence="7" type="ORF">ACG04R_14230</name>
</gene>
<name>A0ABW7HD58_9BURK</name>
<evidence type="ECO:0000256" key="3">
    <source>
        <dbReference type="ARBA" id="ARBA00022729"/>
    </source>
</evidence>
<evidence type="ECO:0000256" key="6">
    <source>
        <dbReference type="SAM" id="SignalP"/>
    </source>
</evidence>
<dbReference type="InterPro" id="IPR010583">
    <property type="entry name" value="MipA"/>
</dbReference>
<evidence type="ECO:0000313" key="7">
    <source>
        <dbReference type="EMBL" id="MFG6487838.1"/>
    </source>
</evidence>